<comment type="caution">
    <text evidence="1">The sequence shown here is derived from an EMBL/GenBank/DDBJ whole genome shotgun (WGS) entry which is preliminary data.</text>
</comment>
<evidence type="ECO:0000313" key="1">
    <source>
        <dbReference type="EMBL" id="RNA43503.1"/>
    </source>
</evidence>
<accession>A0A3M7T602</accession>
<reference evidence="1 2" key="1">
    <citation type="journal article" date="2018" name="Sci. Rep.">
        <title>Genomic signatures of local adaptation to the degree of environmental predictability in rotifers.</title>
        <authorList>
            <person name="Franch-Gras L."/>
            <person name="Hahn C."/>
            <person name="Garcia-Roger E.M."/>
            <person name="Carmona M.J."/>
            <person name="Serra M."/>
            <person name="Gomez A."/>
        </authorList>
    </citation>
    <scope>NUCLEOTIDE SEQUENCE [LARGE SCALE GENOMIC DNA]</scope>
    <source>
        <strain evidence="1">HYR1</strain>
    </source>
</reference>
<keyword evidence="2" id="KW-1185">Reference proteome</keyword>
<sequence>MDFDKQKIIIYKQNCYNEAITADWPCRAVAADSIELDLDFTTFSDNLFQCGTTLFDKNICLAQLQNRF</sequence>
<gene>
    <name evidence="1" type="ORF">BpHYR1_014055</name>
</gene>
<organism evidence="1 2">
    <name type="scientific">Brachionus plicatilis</name>
    <name type="common">Marine rotifer</name>
    <name type="synonym">Brachionus muelleri</name>
    <dbReference type="NCBI Taxonomy" id="10195"/>
    <lineage>
        <taxon>Eukaryota</taxon>
        <taxon>Metazoa</taxon>
        <taxon>Spiralia</taxon>
        <taxon>Gnathifera</taxon>
        <taxon>Rotifera</taxon>
        <taxon>Eurotatoria</taxon>
        <taxon>Monogononta</taxon>
        <taxon>Pseudotrocha</taxon>
        <taxon>Ploima</taxon>
        <taxon>Brachionidae</taxon>
        <taxon>Brachionus</taxon>
    </lineage>
</organism>
<proteinExistence type="predicted"/>
<evidence type="ECO:0000313" key="2">
    <source>
        <dbReference type="Proteomes" id="UP000276133"/>
    </source>
</evidence>
<dbReference type="Proteomes" id="UP000276133">
    <property type="component" value="Unassembled WGS sequence"/>
</dbReference>
<protein>
    <submittedName>
        <fullName evidence="1">Uncharacterized protein</fullName>
    </submittedName>
</protein>
<dbReference type="EMBL" id="REGN01000219">
    <property type="protein sequence ID" value="RNA43503.1"/>
    <property type="molecule type" value="Genomic_DNA"/>
</dbReference>
<name>A0A3M7T602_BRAPC</name>
<dbReference type="AlphaFoldDB" id="A0A3M7T602"/>